<keyword evidence="5" id="KW-0418">Kinase</keyword>
<dbReference type="InterPro" id="IPR034907">
    <property type="entry name" value="NDK-like_dom"/>
</dbReference>
<dbReference type="PROSITE" id="PS51374">
    <property type="entry name" value="NDPK_LIKE"/>
    <property type="match status" value="2"/>
</dbReference>
<evidence type="ECO:0000256" key="1">
    <source>
        <dbReference type="ARBA" id="ARBA00004496"/>
    </source>
</evidence>
<dbReference type="SMART" id="SM00562">
    <property type="entry name" value="NDK"/>
    <property type="match status" value="2"/>
</dbReference>
<dbReference type="Gene3D" id="3.30.70.141">
    <property type="entry name" value="Nucleoside diphosphate kinase-like domain"/>
    <property type="match status" value="2"/>
</dbReference>
<comment type="subcellular location">
    <subcellularLocation>
        <location evidence="1">Cytoplasm</location>
    </subcellularLocation>
</comment>
<keyword evidence="2" id="KW-0963">Cytoplasm</keyword>
<evidence type="ECO:0000259" key="4">
    <source>
        <dbReference type="SMART" id="SM00562"/>
    </source>
</evidence>
<dbReference type="InterPro" id="IPR037993">
    <property type="entry name" value="NDPk7B"/>
</dbReference>
<keyword evidence="6" id="KW-1185">Reference proteome</keyword>
<feature type="domain" description="Nucleoside diphosphate kinase-like" evidence="4">
    <location>
        <begin position="382"/>
        <end position="521"/>
    </location>
</feature>
<comment type="caution">
    <text evidence="3">Lacks conserved residue(s) required for the propagation of feature annotation.</text>
</comment>
<name>A0A195B2Y7_9HYME</name>
<proteinExistence type="inferred from homology"/>
<dbReference type="STRING" id="520822.A0A195B2Y7"/>
<dbReference type="Pfam" id="PF00334">
    <property type="entry name" value="NDK"/>
    <property type="match status" value="2"/>
</dbReference>
<organism evidence="5 6">
    <name type="scientific">Atta colombica</name>
    <dbReference type="NCBI Taxonomy" id="520822"/>
    <lineage>
        <taxon>Eukaryota</taxon>
        <taxon>Metazoa</taxon>
        <taxon>Ecdysozoa</taxon>
        <taxon>Arthropoda</taxon>
        <taxon>Hexapoda</taxon>
        <taxon>Insecta</taxon>
        <taxon>Pterygota</taxon>
        <taxon>Neoptera</taxon>
        <taxon>Endopterygota</taxon>
        <taxon>Hymenoptera</taxon>
        <taxon>Apocrita</taxon>
        <taxon>Aculeata</taxon>
        <taxon>Formicoidea</taxon>
        <taxon>Formicidae</taxon>
        <taxon>Myrmicinae</taxon>
        <taxon>Atta</taxon>
    </lineage>
</organism>
<accession>A0A195B2Y7</accession>
<sequence>MNILQNARTMNNHRYEHELPQVVLTAWYWTTSPVSSLVKFIAGAFNPAKSKFGQFKAKHSVKAMQAAVASKQNFKMPEQGKLKRFIRKAANPAMSNPSLAPAKFNIKNAGFPSNSVIARGSSRILENASPVAAVEDRVDFSCASDTLSLANSSDPIQIIHLFRIQFTKYSFNIYIYISSKFDLKTRKTFLRRTTCDGIKAKDFYVGSVITIFSRCIKITGYADTCTKTKLETQLQKVFVLLKPDVIDKMGEILKMIINYDFHIMNLKMIKLTVDDIAENCFIKKDIVDKTSVINYLISGPVVALELLGGNGITRWQELAGPEDSNHARLTAASSLRACYGKDEICNAVYGSKDTETVIQELQYFFPNSKSKNKGPKNTATLQNCTCCIIKPHAIQEKLVGAIIDDIQKAGYMIIAAQQFYVNPINSEEFLEIYKGVLPEYTAMVAELQSGPCIVLEVSCKDENPNIVADFRNLCGPMDPNIARQIRPNTLRAKYGKTKIQNAIHCSDLPEDGILEVKTILIYIYLKL</sequence>
<evidence type="ECO:0000313" key="5">
    <source>
        <dbReference type="EMBL" id="KYM78559.1"/>
    </source>
</evidence>
<dbReference type="EMBL" id="KQ976662">
    <property type="protein sequence ID" value="KYM78559.1"/>
    <property type="molecule type" value="Genomic_DNA"/>
</dbReference>
<dbReference type="SUPFAM" id="SSF54919">
    <property type="entry name" value="Nucleoside diphosphate kinase, NDK"/>
    <property type="match status" value="2"/>
</dbReference>
<dbReference type="GO" id="GO:0016301">
    <property type="term" value="F:kinase activity"/>
    <property type="evidence" value="ECO:0007669"/>
    <property type="project" value="UniProtKB-KW"/>
</dbReference>
<dbReference type="Proteomes" id="UP000078540">
    <property type="component" value="Unassembled WGS sequence"/>
</dbReference>
<keyword evidence="5" id="KW-0808">Transferase</keyword>
<reference evidence="5 6" key="1">
    <citation type="submission" date="2015-09" db="EMBL/GenBank/DDBJ databases">
        <title>Atta colombica WGS genome.</title>
        <authorList>
            <person name="Nygaard S."/>
            <person name="Hu H."/>
            <person name="Boomsma J."/>
            <person name="Zhang G."/>
        </authorList>
    </citation>
    <scope>NUCLEOTIDE SEQUENCE [LARGE SCALE GENOMIC DNA]</scope>
    <source>
        <strain evidence="5">Treedump-2</strain>
        <tissue evidence="5">Whole body</tissue>
    </source>
</reference>
<dbReference type="PANTHER" id="PTHR43109:SF2">
    <property type="entry name" value="NUCLEOSIDE DIPHOSPHATE KINASE 7"/>
    <property type="match status" value="1"/>
</dbReference>
<gene>
    <name evidence="5" type="ORF">ALC53_11214</name>
</gene>
<evidence type="ECO:0000256" key="2">
    <source>
        <dbReference type="ARBA" id="ARBA00022490"/>
    </source>
</evidence>
<dbReference type="CDD" id="cd04412">
    <property type="entry name" value="NDPk7B"/>
    <property type="match status" value="1"/>
</dbReference>
<dbReference type="GO" id="GO:0005879">
    <property type="term" value="C:axonemal microtubule"/>
    <property type="evidence" value="ECO:0007669"/>
    <property type="project" value="TreeGrafter"/>
</dbReference>
<dbReference type="PANTHER" id="PTHR43109">
    <property type="entry name" value="NUCLEOSIDE DIPHOSPHATE KINASE 7"/>
    <property type="match status" value="1"/>
</dbReference>
<dbReference type="GO" id="GO:0005813">
    <property type="term" value="C:centrosome"/>
    <property type="evidence" value="ECO:0007669"/>
    <property type="project" value="TreeGrafter"/>
</dbReference>
<feature type="domain" description="Nucleoside diphosphate kinase-like" evidence="4">
    <location>
        <begin position="234"/>
        <end position="372"/>
    </location>
</feature>
<dbReference type="InterPro" id="IPR036850">
    <property type="entry name" value="NDK-like_dom_sf"/>
</dbReference>
<protein>
    <submittedName>
        <fullName evidence="5">Nucleoside diphosphate kinase 7</fullName>
    </submittedName>
</protein>
<comment type="similarity">
    <text evidence="3">Belongs to the NDK family.</text>
</comment>
<evidence type="ECO:0000313" key="6">
    <source>
        <dbReference type="Proteomes" id="UP000078540"/>
    </source>
</evidence>
<dbReference type="FunFam" id="3.30.70.141:FF:000004">
    <property type="entry name" value="Nucleoside diphosphate kinase 7"/>
    <property type="match status" value="1"/>
</dbReference>
<evidence type="ECO:0000256" key="3">
    <source>
        <dbReference type="PROSITE-ProRule" id="PRU00706"/>
    </source>
</evidence>
<dbReference type="AlphaFoldDB" id="A0A195B2Y7"/>